<evidence type="ECO:0000313" key="2">
    <source>
        <dbReference type="Proteomes" id="UP000291213"/>
    </source>
</evidence>
<proteinExistence type="predicted"/>
<comment type="caution">
    <text evidence="1">The sequence shown here is derived from an EMBL/GenBank/DDBJ whole genome shotgun (WGS) entry which is preliminary data.</text>
</comment>
<dbReference type="AlphaFoldDB" id="A0A401HBW5"/>
<organism evidence="1 2">
    <name type="scientific">Aeropyrum pernix</name>
    <dbReference type="NCBI Taxonomy" id="56636"/>
    <lineage>
        <taxon>Archaea</taxon>
        <taxon>Thermoproteota</taxon>
        <taxon>Thermoprotei</taxon>
        <taxon>Desulfurococcales</taxon>
        <taxon>Desulfurococcaceae</taxon>
        <taxon>Aeropyrum</taxon>
    </lineage>
</organism>
<evidence type="ECO:0000313" key="1">
    <source>
        <dbReference type="EMBL" id="GBF09936.1"/>
    </source>
</evidence>
<dbReference type="EMBL" id="BDMD01000141">
    <property type="protein sequence ID" value="GBF09936.1"/>
    <property type="molecule type" value="Genomic_DNA"/>
</dbReference>
<name>A0A401HBW5_AERPX</name>
<gene>
    <name evidence="1" type="ORF">apy_16610</name>
</gene>
<sequence>MDDNREWWQKVDVSKLSGDARYRILRYVVDKYGRKRVLEETGLSRVTLWRLIEGKSPVRPEYIEPLLKLLTQEEFENIPNIIDTLGRIHKITSTLISLSRQD</sequence>
<dbReference type="Proteomes" id="UP000291213">
    <property type="component" value="Unassembled WGS sequence"/>
</dbReference>
<protein>
    <submittedName>
        <fullName evidence="1">Uncharacterized protein</fullName>
    </submittedName>
</protein>
<accession>A0A401HBW5</accession>
<reference evidence="1 2" key="1">
    <citation type="submission" date="2017-02" db="EMBL/GenBank/DDBJ databases">
        <title>isolation and characterization of a novel temperate virus Aeropyrum globular virus 1 infecting hyperthermophilic archaeon Aeropyrum.</title>
        <authorList>
            <person name="Yumiya M."/>
            <person name="Yoshida T."/>
            <person name="Sako Y."/>
        </authorList>
    </citation>
    <scope>NUCLEOTIDE SEQUENCE [LARGE SCALE GENOMIC DNA]</scope>
    <source>
        <strain evidence="1 2">YK1-12-2013</strain>
    </source>
</reference>